<feature type="binding site" evidence="6">
    <location>
        <position position="85"/>
    </location>
    <ligand>
        <name>Mg(2+)</name>
        <dbReference type="ChEBI" id="CHEBI:18420"/>
        <label>2</label>
    </ligand>
</feature>
<dbReference type="EC" id="3.1.3.7" evidence="6"/>
<feature type="binding site" evidence="6">
    <location>
        <position position="62"/>
    </location>
    <ligand>
        <name>substrate</name>
    </ligand>
</feature>
<comment type="subcellular location">
    <subcellularLocation>
        <location evidence="6">Cell inner membrane</location>
        <topology evidence="6">Peripheral membrane protein</topology>
        <orientation evidence="6">Cytoplasmic side</orientation>
    </subcellularLocation>
</comment>
<evidence type="ECO:0000256" key="6">
    <source>
        <dbReference type="HAMAP-Rule" id="MF_02095"/>
    </source>
</evidence>
<evidence type="ECO:0000256" key="3">
    <source>
        <dbReference type="ARBA" id="ARBA00022519"/>
    </source>
</evidence>
<dbReference type="Gene3D" id="3.40.190.80">
    <property type="match status" value="1"/>
</dbReference>
<dbReference type="SUPFAM" id="SSF56655">
    <property type="entry name" value="Carbohydrate phosphatase"/>
    <property type="match status" value="1"/>
</dbReference>
<dbReference type="InterPro" id="IPR006240">
    <property type="entry name" value="CysQ"/>
</dbReference>
<dbReference type="GO" id="GO:0000287">
    <property type="term" value="F:magnesium ion binding"/>
    <property type="evidence" value="ECO:0007669"/>
    <property type="project" value="UniProtKB-UniRule"/>
</dbReference>
<feature type="binding site" evidence="6">
    <location>
        <position position="82"/>
    </location>
    <ligand>
        <name>Mg(2+)</name>
        <dbReference type="ChEBI" id="CHEBI:18420"/>
        <label>2</label>
    </ligand>
</feature>
<feature type="binding site" evidence="7">
    <location>
        <position position="62"/>
    </location>
    <ligand>
        <name>Mg(2+)</name>
        <dbReference type="ChEBI" id="CHEBI:18420"/>
        <label>1</label>
        <note>catalytic</note>
    </ligand>
</feature>
<dbReference type="AlphaFoldDB" id="A0A506UFU7"/>
<keyword evidence="6 7" id="KW-0460">Magnesium</keyword>
<dbReference type="Gene3D" id="3.30.540.10">
    <property type="entry name" value="Fructose-1,6-Bisphosphatase, subunit A, domain 1"/>
    <property type="match status" value="1"/>
</dbReference>
<feature type="binding site" evidence="7">
    <location>
        <position position="85"/>
    </location>
    <ligand>
        <name>Mg(2+)</name>
        <dbReference type="ChEBI" id="CHEBI:18420"/>
        <label>1</label>
        <note>catalytic</note>
    </ligand>
</feature>
<dbReference type="GO" id="GO:0000103">
    <property type="term" value="P:sulfate assimilation"/>
    <property type="evidence" value="ECO:0007669"/>
    <property type="project" value="TreeGrafter"/>
</dbReference>
<comment type="similarity">
    <text evidence="1 6">Belongs to the inositol monophosphatase superfamily. CysQ family.</text>
</comment>
<keyword evidence="3 6" id="KW-0997">Cell inner membrane</keyword>
<keyword evidence="4 6" id="KW-0378">Hydrolase</keyword>
<dbReference type="PANTHER" id="PTHR43028:SF5">
    <property type="entry name" value="3'(2'),5'-BISPHOSPHATE NUCLEOTIDASE 1"/>
    <property type="match status" value="1"/>
</dbReference>
<evidence type="ECO:0000256" key="2">
    <source>
        <dbReference type="ARBA" id="ARBA00022475"/>
    </source>
</evidence>
<dbReference type="HAMAP" id="MF_02095">
    <property type="entry name" value="CysQ"/>
    <property type="match status" value="1"/>
</dbReference>
<feature type="binding site" evidence="6">
    <location>
        <position position="84"/>
    </location>
    <ligand>
        <name>Mg(2+)</name>
        <dbReference type="ChEBI" id="CHEBI:18420"/>
        <label>1</label>
    </ligand>
</feature>
<comment type="function">
    <text evidence="6">Converts adenosine-3',5'-bisphosphate (PAP) to AMP.</text>
</comment>
<dbReference type="InterPro" id="IPR050725">
    <property type="entry name" value="CysQ/Inositol_MonoPase"/>
</dbReference>
<gene>
    <name evidence="6 8" type="primary">cysQ</name>
    <name evidence="8" type="ORF">FJU11_04235</name>
</gene>
<dbReference type="Proteomes" id="UP000320314">
    <property type="component" value="Unassembled WGS sequence"/>
</dbReference>
<dbReference type="GO" id="GO:0008441">
    <property type="term" value="F:3'(2'),5'-bisphosphate nucleotidase activity"/>
    <property type="evidence" value="ECO:0007669"/>
    <property type="project" value="UniProtKB-UniRule"/>
</dbReference>
<dbReference type="EMBL" id="VHLH01000005">
    <property type="protein sequence ID" value="TPW30747.1"/>
    <property type="molecule type" value="Genomic_DNA"/>
</dbReference>
<dbReference type="GO" id="GO:0050427">
    <property type="term" value="P:3'-phosphoadenosine 5'-phosphosulfate metabolic process"/>
    <property type="evidence" value="ECO:0007669"/>
    <property type="project" value="TreeGrafter"/>
</dbReference>
<name>A0A506UFU7_9HYPH</name>
<comment type="cofactor">
    <cofactor evidence="6 7">
        <name>Mg(2+)</name>
        <dbReference type="ChEBI" id="CHEBI:18420"/>
    </cofactor>
</comment>
<comment type="caution">
    <text evidence="8">The sequence shown here is derived from an EMBL/GenBank/DDBJ whole genome shotgun (WGS) entry which is preliminary data.</text>
</comment>
<dbReference type="PRINTS" id="PR00377">
    <property type="entry name" value="IMPHPHTASES"/>
</dbReference>
<feature type="binding site" evidence="6">
    <location>
        <position position="82"/>
    </location>
    <ligand>
        <name>Mg(2+)</name>
        <dbReference type="ChEBI" id="CHEBI:18420"/>
        <label>1</label>
    </ligand>
</feature>
<evidence type="ECO:0000256" key="5">
    <source>
        <dbReference type="ARBA" id="ARBA00023136"/>
    </source>
</evidence>
<keyword evidence="9" id="KW-1185">Reference proteome</keyword>
<dbReference type="GO" id="GO:0046854">
    <property type="term" value="P:phosphatidylinositol phosphate biosynthetic process"/>
    <property type="evidence" value="ECO:0007669"/>
    <property type="project" value="InterPro"/>
</dbReference>
<keyword evidence="5 6" id="KW-0472">Membrane</keyword>
<feature type="binding site" evidence="6">
    <location>
        <position position="211"/>
    </location>
    <ligand>
        <name>substrate</name>
    </ligand>
</feature>
<proteinExistence type="inferred from homology"/>
<evidence type="ECO:0000256" key="4">
    <source>
        <dbReference type="ARBA" id="ARBA00022801"/>
    </source>
</evidence>
<feature type="binding site" evidence="7">
    <location>
        <position position="82"/>
    </location>
    <ligand>
        <name>Mg(2+)</name>
        <dbReference type="ChEBI" id="CHEBI:18420"/>
        <label>1</label>
        <note>catalytic</note>
    </ligand>
</feature>
<evidence type="ECO:0000313" key="8">
    <source>
        <dbReference type="EMBL" id="TPW30747.1"/>
    </source>
</evidence>
<dbReference type="Pfam" id="PF00459">
    <property type="entry name" value="Inositol_P"/>
    <property type="match status" value="1"/>
</dbReference>
<protein>
    <recommendedName>
        <fullName evidence="6">3'(2'),5'-bisphosphate nucleotidase CysQ</fullName>
        <ecNumber evidence="6">3.1.3.7</ecNumber>
    </recommendedName>
    <alternativeName>
        <fullName evidence="6">3'(2'),5-bisphosphonucleoside 3'(2')-phosphohydrolase</fullName>
    </alternativeName>
    <alternativeName>
        <fullName evidence="6">3'-phosphoadenosine 5'-phosphate phosphatase</fullName>
        <shortName evidence="6">PAP phosphatase</shortName>
    </alternativeName>
</protein>
<evidence type="ECO:0000256" key="1">
    <source>
        <dbReference type="ARBA" id="ARBA00005289"/>
    </source>
</evidence>
<dbReference type="OrthoDB" id="9785695at2"/>
<feature type="binding site" evidence="6">
    <location>
        <position position="62"/>
    </location>
    <ligand>
        <name>Mg(2+)</name>
        <dbReference type="ChEBI" id="CHEBI:18420"/>
        <label>1</label>
    </ligand>
</feature>
<feature type="binding site" evidence="6">
    <location>
        <begin position="84"/>
        <end position="87"/>
    </location>
    <ligand>
        <name>substrate</name>
    </ligand>
</feature>
<feature type="binding site" evidence="7">
    <location>
        <position position="84"/>
    </location>
    <ligand>
        <name>Mg(2+)</name>
        <dbReference type="ChEBI" id="CHEBI:18420"/>
        <label>1</label>
        <note>catalytic</note>
    </ligand>
</feature>
<keyword evidence="6 7" id="KW-0479">Metal-binding</keyword>
<dbReference type="GO" id="GO:0005886">
    <property type="term" value="C:plasma membrane"/>
    <property type="evidence" value="ECO:0007669"/>
    <property type="project" value="UniProtKB-SubCell"/>
</dbReference>
<organism evidence="8 9">
    <name type="scientific">Pararhizobium mangrovi</name>
    <dbReference type="NCBI Taxonomy" id="2590452"/>
    <lineage>
        <taxon>Bacteria</taxon>
        <taxon>Pseudomonadati</taxon>
        <taxon>Pseudomonadota</taxon>
        <taxon>Alphaproteobacteria</taxon>
        <taxon>Hyphomicrobiales</taxon>
        <taxon>Rhizobiaceae</taxon>
        <taxon>Rhizobium/Agrobacterium group</taxon>
        <taxon>Pararhizobium</taxon>
    </lineage>
</organism>
<evidence type="ECO:0000313" key="9">
    <source>
        <dbReference type="Proteomes" id="UP000320314"/>
    </source>
</evidence>
<reference evidence="8 9" key="1">
    <citation type="submission" date="2019-06" db="EMBL/GenBank/DDBJ databases">
        <authorList>
            <person name="Li M."/>
        </authorList>
    </citation>
    <scope>NUCLEOTIDE SEQUENCE [LARGE SCALE GENOMIC DNA]</scope>
    <source>
        <strain evidence="8 9">BGMRC6574</strain>
    </source>
</reference>
<dbReference type="PROSITE" id="PS00630">
    <property type="entry name" value="IMP_2"/>
    <property type="match status" value="1"/>
</dbReference>
<comment type="catalytic activity">
    <reaction evidence="6">
        <text>adenosine 3',5'-bisphosphate + H2O = AMP + phosphate</text>
        <dbReference type="Rhea" id="RHEA:10040"/>
        <dbReference type="ChEBI" id="CHEBI:15377"/>
        <dbReference type="ChEBI" id="CHEBI:43474"/>
        <dbReference type="ChEBI" id="CHEBI:58343"/>
        <dbReference type="ChEBI" id="CHEBI:456215"/>
        <dbReference type="EC" id="3.1.3.7"/>
    </reaction>
</comment>
<accession>A0A506UFU7</accession>
<keyword evidence="2 6" id="KW-1003">Cell membrane</keyword>
<dbReference type="CDD" id="cd01638">
    <property type="entry name" value="CysQ"/>
    <property type="match status" value="1"/>
</dbReference>
<feature type="binding site" evidence="7">
    <location>
        <position position="211"/>
    </location>
    <ligand>
        <name>Mg(2+)</name>
        <dbReference type="ChEBI" id="CHEBI:18420"/>
        <label>1</label>
        <note>catalytic</note>
    </ligand>
</feature>
<dbReference type="NCBIfam" id="TIGR01331">
    <property type="entry name" value="bisphos_cysQ"/>
    <property type="match status" value="1"/>
</dbReference>
<dbReference type="PANTHER" id="PTHR43028">
    <property type="entry name" value="3'(2'),5'-BISPHOSPHATE NUCLEOTIDASE 1"/>
    <property type="match status" value="1"/>
</dbReference>
<sequence>MLADFESLALVAGKAILDVRNDHFAVERKDDDSPVTEADRQAEAIILEGLRTRWSEFPCIAEEEVAGGRDTAIDTSAFILVDPLDGTREFVNGRDEFTVNIAFVRDGVPLIGVVYAPALGVLYRGGPDGAQRATVDERFAIVERQELAVDRGNETPVIVTSRLHRSAETEAFLARFRYAELAFFGSSLKFCCLADGSANLYPRFGRTMEWDTAAGDAVLRAAGGLTVVEGGTPLTYGKHIAGDVPFANPWFLAAARSCAPEDARGWRNETS</sequence>
<dbReference type="InterPro" id="IPR000760">
    <property type="entry name" value="Inositol_monophosphatase-like"/>
</dbReference>
<dbReference type="InterPro" id="IPR020550">
    <property type="entry name" value="Inositol_monophosphatase_CS"/>
</dbReference>
<evidence type="ECO:0000256" key="7">
    <source>
        <dbReference type="PIRSR" id="PIRSR600760-2"/>
    </source>
</evidence>
<feature type="binding site" evidence="6">
    <location>
        <position position="211"/>
    </location>
    <ligand>
        <name>Mg(2+)</name>
        <dbReference type="ChEBI" id="CHEBI:18420"/>
        <label>2</label>
    </ligand>
</feature>